<feature type="transmembrane region" description="Helical" evidence="1">
    <location>
        <begin position="325"/>
        <end position="344"/>
    </location>
</feature>
<proteinExistence type="predicted"/>
<keyword evidence="3" id="KW-0012">Acyltransferase</keyword>
<dbReference type="EMBL" id="CP001032">
    <property type="protein sequence ID" value="ACB74045.1"/>
    <property type="molecule type" value="Genomic_DNA"/>
</dbReference>
<dbReference type="InterPro" id="IPR050623">
    <property type="entry name" value="Glucan_succinyl_AcylTrfase"/>
</dbReference>
<protein>
    <submittedName>
        <fullName evidence="3">Acyltransferase family protein</fullName>
    </submittedName>
</protein>
<feature type="transmembrane region" description="Helical" evidence="1">
    <location>
        <begin position="23"/>
        <end position="47"/>
    </location>
</feature>
<keyword evidence="1" id="KW-1133">Transmembrane helix</keyword>
<keyword evidence="1" id="KW-0472">Membrane</keyword>
<evidence type="ECO:0000313" key="3">
    <source>
        <dbReference type="EMBL" id="ACB74045.1"/>
    </source>
</evidence>
<dbReference type="Proteomes" id="UP000007013">
    <property type="component" value="Chromosome"/>
</dbReference>
<feature type="transmembrane region" description="Helical" evidence="1">
    <location>
        <begin position="187"/>
        <end position="205"/>
    </location>
</feature>
<feature type="transmembrane region" description="Helical" evidence="1">
    <location>
        <begin position="350"/>
        <end position="369"/>
    </location>
</feature>
<reference evidence="3 4" key="1">
    <citation type="journal article" date="2011" name="J. Bacteriol.">
        <title>Genome sequence of the verrucomicrobium Opitutus terrae PB90-1, an abundant inhabitant of rice paddy soil ecosystems.</title>
        <authorList>
            <person name="van Passel M.W."/>
            <person name="Kant R."/>
            <person name="Palva A."/>
            <person name="Copeland A."/>
            <person name="Lucas S."/>
            <person name="Lapidus A."/>
            <person name="Glavina del Rio T."/>
            <person name="Pitluck S."/>
            <person name="Goltsman E."/>
            <person name="Clum A."/>
            <person name="Sun H."/>
            <person name="Schmutz J."/>
            <person name="Larimer F.W."/>
            <person name="Land M.L."/>
            <person name="Hauser L."/>
            <person name="Kyrpides N."/>
            <person name="Mikhailova N."/>
            <person name="Richardson P.P."/>
            <person name="Janssen P.H."/>
            <person name="de Vos W.M."/>
            <person name="Smidt H."/>
        </authorList>
    </citation>
    <scope>NUCLEOTIDE SEQUENCE [LARGE SCALE GENOMIC DNA]</scope>
    <source>
        <strain evidence="4">DSM 11246 / JCM 15787 / PB90-1</strain>
    </source>
</reference>
<feature type="transmembrane region" description="Helical" evidence="1">
    <location>
        <begin position="67"/>
        <end position="84"/>
    </location>
</feature>
<organism evidence="3 4">
    <name type="scientific">Opitutus terrae (strain DSM 11246 / JCM 15787 / PB90-1)</name>
    <dbReference type="NCBI Taxonomy" id="452637"/>
    <lineage>
        <taxon>Bacteria</taxon>
        <taxon>Pseudomonadati</taxon>
        <taxon>Verrucomicrobiota</taxon>
        <taxon>Opitutia</taxon>
        <taxon>Opitutales</taxon>
        <taxon>Opitutaceae</taxon>
        <taxon>Opitutus</taxon>
    </lineage>
</organism>
<feature type="domain" description="Acyltransferase 3" evidence="2">
    <location>
        <begin position="19"/>
        <end position="369"/>
    </location>
</feature>
<dbReference type="PANTHER" id="PTHR36927">
    <property type="entry name" value="BLR4337 PROTEIN"/>
    <property type="match status" value="1"/>
</dbReference>
<dbReference type="GO" id="GO:0016747">
    <property type="term" value="F:acyltransferase activity, transferring groups other than amino-acyl groups"/>
    <property type="evidence" value="ECO:0007669"/>
    <property type="project" value="InterPro"/>
</dbReference>
<dbReference type="KEGG" id="ote:Oter_0756"/>
<evidence type="ECO:0000256" key="1">
    <source>
        <dbReference type="SAM" id="Phobius"/>
    </source>
</evidence>
<evidence type="ECO:0000259" key="2">
    <source>
        <dbReference type="Pfam" id="PF01757"/>
    </source>
</evidence>
<feature type="transmembrane region" description="Helical" evidence="1">
    <location>
        <begin position="100"/>
        <end position="120"/>
    </location>
</feature>
<dbReference type="eggNOG" id="COG1835">
    <property type="taxonomic scope" value="Bacteria"/>
</dbReference>
<dbReference type="Pfam" id="PF01757">
    <property type="entry name" value="Acyl_transf_3"/>
    <property type="match status" value="1"/>
</dbReference>
<dbReference type="AlphaFoldDB" id="B1ZUK2"/>
<keyword evidence="4" id="KW-1185">Reference proteome</keyword>
<dbReference type="STRING" id="452637.Oter_0756"/>
<feature type="transmembrane region" description="Helical" evidence="1">
    <location>
        <begin position="146"/>
        <end position="166"/>
    </location>
</feature>
<evidence type="ECO:0000313" key="4">
    <source>
        <dbReference type="Proteomes" id="UP000007013"/>
    </source>
</evidence>
<sequence length="390" mass="44208">MPRNDSPRPGDASTSQREYGLDWLRVCAFGLLILYHSGMAYVSWPWTINDPQHSQALETVMLFFNRWRLPLIFLISGAGVAFSLRRRSLGQFAGERLRRLLIPFVFAMLVTLPPQSYIVWRTHGSNLSYIEFYPQLFRYGPHPHHMWFVAYILVYSLVGIPLFTALRSDAGRRLLDTLVNRLEQWPPLLYLLSVPAICVGLFLEPRWPVTLTLFNDWANFCHGLIYFLLGFLIASERRFLDLVTRRRLELLLVGLACATAYYAAIGTRFTDGWPAAARALFGAAVGGVYLPTGLLTLGMVLAVLGFARAHVHRGGPWLSYANEAVYPFYIIHQTITVAVVYAMLPLTIGVWPKFAVAATATFVGSWLVFEGVRRVRLLRPLFGLKKLRAK</sequence>
<dbReference type="HOGENOM" id="CLU_036182_0_0_0"/>
<feature type="transmembrane region" description="Helical" evidence="1">
    <location>
        <begin position="277"/>
        <end position="304"/>
    </location>
</feature>
<dbReference type="RefSeq" id="WP_012373583.1">
    <property type="nucleotide sequence ID" value="NC_010571.1"/>
</dbReference>
<dbReference type="PANTHER" id="PTHR36927:SF3">
    <property type="entry name" value="GLUCANS BIOSYNTHESIS PROTEIN C"/>
    <property type="match status" value="1"/>
</dbReference>
<dbReference type="OrthoDB" id="9809782at2"/>
<keyword evidence="1" id="KW-0812">Transmembrane</keyword>
<name>B1ZUK2_OPITP</name>
<feature type="transmembrane region" description="Helical" evidence="1">
    <location>
        <begin position="217"/>
        <end position="235"/>
    </location>
</feature>
<keyword evidence="3" id="KW-0808">Transferase</keyword>
<feature type="transmembrane region" description="Helical" evidence="1">
    <location>
        <begin position="247"/>
        <end position="265"/>
    </location>
</feature>
<accession>B1ZUK2</accession>
<gene>
    <name evidence="3" type="ordered locus">Oter_0756</name>
</gene>
<dbReference type="InterPro" id="IPR002656">
    <property type="entry name" value="Acyl_transf_3_dom"/>
</dbReference>